<dbReference type="eggNOG" id="COG0572">
    <property type="taxonomic scope" value="Bacteria"/>
</dbReference>
<accession>H9UL27</accession>
<evidence type="ECO:0000313" key="2">
    <source>
        <dbReference type="EMBL" id="AFG38220.1"/>
    </source>
</evidence>
<dbReference type="STRING" id="889378.Spiaf_2184"/>
<dbReference type="Proteomes" id="UP000007383">
    <property type="component" value="Chromosome"/>
</dbReference>
<dbReference type="EMBL" id="CP003282">
    <property type="protein sequence ID" value="AFG38220.1"/>
    <property type="molecule type" value="Genomic_DNA"/>
</dbReference>
<protein>
    <submittedName>
        <fullName evidence="2">Uridine kinase</fullName>
    </submittedName>
</protein>
<dbReference type="KEGG" id="sfc:Spiaf_2184"/>
<dbReference type="Gene3D" id="3.30.980.10">
    <property type="entry name" value="Threonyl-trna Synthetase, Chain A, domain 2"/>
    <property type="match status" value="1"/>
</dbReference>
<dbReference type="InterPro" id="IPR006083">
    <property type="entry name" value="PRK/URK"/>
</dbReference>
<organism evidence="2 3">
    <name type="scientific">Spirochaeta africana (strain ATCC 700263 / DSM 8902 / Z-7692)</name>
    <dbReference type="NCBI Taxonomy" id="889378"/>
    <lineage>
        <taxon>Bacteria</taxon>
        <taxon>Pseudomonadati</taxon>
        <taxon>Spirochaetota</taxon>
        <taxon>Spirochaetia</taxon>
        <taxon>Spirochaetales</taxon>
        <taxon>Spirochaetaceae</taxon>
        <taxon>Spirochaeta</taxon>
    </lineage>
</organism>
<dbReference type="GO" id="GO:0005524">
    <property type="term" value="F:ATP binding"/>
    <property type="evidence" value="ECO:0007669"/>
    <property type="project" value="InterPro"/>
</dbReference>
<dbReference type="CDD" id="cd02028">
    <property type="entry name" value="UMPK_like"/>
    <property type="match status" value="1"/>
</dbReference>
<name>H9UL27_SPIAZ</name>
<sequence length="551" mass="62436">MTQLQIRLGEQQRDFHQYVSVHDALQAFGIAPELPVIGALHNNYIKGLNAGISTSGDLQPVRLDSSQGHRIYRKSLCFLMNLAAHRIFGKDIPRISHSLGDGYFFYPPEGSPLPMEKIAELKQEMHRLVEADLPITPRVVSYAEALDIFDTPGREETHLLVQQRNQRKVNCQECDGFYDLDHFPLASRTGVLSVWDLVPYEHGLVLQFPPKGLPLRLQKLQDKPLLFGVFNEYNRWGRILGIPNLPHLNKLAGTREIAHFIAVAEALHDRKLSGIADQIAARREEVKVVLIAGPSSAGKTTFSKKLAIHLEVVGFRPRVIGLDNYFVPREQTPLDEHGQYDFEALGALDIELLNQHLLALAAGDEVAIPVFDFKIGNRKPEGTRLRLEPNDILIMEGIHGLNPDLVPRIPRSQTFRIYISALTQLNLDSHNRISTTDNRLIRRMVRDSQFRGYTAEHTLQRWPSVRRGEDRNIFPFQETADTFFNSALDYELSVLRTYALPMLRTVSPQSPEFASAAILTEFLENFHPILPEKVPRLSILREFIGGSGFSY</sequence>
<dbReference type="RefSeq" id="WP_014456203.1">
    <property type="nucleotide sequence ID" value="NC_017098.1"/>
</dbReference>
<keyword evidence="2" id="KW-0418">Kinase</keyword>
<dbReference type="eggNOG" id="COG0441">
    <property type="taxonomic scope" value="Bacteria"/>
</dbReference>
<dbReference type="OrthoDB" id="9764644at2"/>
<dbReference type="PATRIC" id="fig|889378.3.peg.2160"/>
<evidence type="ECO:0000313" key="3">
    <source>
        <dbReference type="Proteomes" id="UP000007383"/>
    </source>
</evidence>
<dbReference type="InterPro" id="IPR003593">
    <property type="entry name" value="AAA+_ATPase"/>
</dbReference>
<feature type="domain" description="AAA+ ATPase" evidence="1">
    <location>
        <begin position="285"/>
        <end position="445"/>
    </location>
</feature>
<keyword evidence="3" id="KW-1185">Reference proteome</keyword>
<dbReference type="InterPro" id="IPR018163">
    <property type="entry name" value="Thr/Ala-tRNA-synth_IIc_edit"/>
</dbReference>
<proteinExistence type="predicted"/>
<dbReference type="Pfam" id="PF00485">
    <property type="entry name" value="PRK"/>
    <property type="match status" value="1"/>
</dbReference>
<dbReference type="SUPFAM" id="SSF52540">
    <property type="entry name" value="P-loop containing nucleoside triphosphate hydrolases"/>
    <property type="match status" value="1"/>
</dbReference>
<dbReference type="SMART" id="SM00382">
    <property type="entry name" value="AAA"/>
    <property type="match status" value="1"/>
</dbReference>
<gene>
    <name evidence="2" type="ordered locus">Spiaf_2184</name>
</gene>
<dbReference type="AlphaFoldDB" id="H9UL27"/>
<keyword evidence="2" id="KW-0808">Transferase</keyword>
<dbReference type="Gene3D" id="3.40.50.300">
    <property type="entry name" value="P-loop containing nucleotide triphosphate hydrolases"/>
    <property type="match status" value="1"/>
</dbReference>
<dbReference type="GO" id="GO:0016301">
    <property type="term" value="F:kinase activity"/>
    <property type="evidence" value="ECO:0007669"/>
    <property type="project" value="UniProtKB-KW"/>
</dbReference>
<reference evidence="3" key="1">
    <citation type="journal article" date="2013" name="Stand. Genomic Sci.">
        <title>Complete genome sequence of the halophilic bacterium Spirochaeta africana type strain (Z-7692(T)) from the alkaline Lake Magadi in the East African Rift.</title>
        <authorList>
            <person name="Liolos K."/>
            <person name="Abt B."/>
            <person name="Scheuner C."/>
            <person name="Teshima H."/>
            <person name="Held B."/>
            <person name="Lapidus A."/>
            <person name="Nolan M."/>
            <person name="Lucas S."/>
            <person name="Deshpande S."/>
            <person name="Cheng J.F."/>
            <person name="Tapia R."/>
            <person name="Goodwin L.A."/>
            <person name="Pitluck S."/>
            <person name="Pagani I."/>
            <person name="Ivanova N."/>
            <person name="Mavromatis K."/>
            <person name="Mikhailova N."/>
            <person name="Huntemann M."/>
            <person name="Pati A."/>
            <person name="Chen A."/>
            <person name="Palaniappan K."/>
            <person name="Land M."/>
            <person name="Rohde M."/>
            <person name="Tindall B.J."/>
            <person name="Detter J.C."/>
            <person name="Goker M."/>
            <person name="Bristow J."/>
            <person name="Eisen J.A."/>
            <person name="Markowitz V."/>
            <person name="Hugenholtz P."/>
            <person name="Woyke T."/>
            <person name="Klenk H.P."/>
            <person name="Kyrpides N.C."/>
        </authorList>
    </citation>
    <scope>NUCLEOTIDE SEQUENCE</scope>
    <source>
        <strain evidence="3">ATCC 700263 / DSM 8902 / Z-7692</strain>
    </source>
</reference>
<dbReference type="InterPro" id="IPR027417">
    <property type="entry name" value="P-loop_NTPase"/>
</dbReference>
<evidence type="ECO:0000259" key="1">
    <source>
        <dbReference type="SMART" id="SM00382"/>
    </source>
</evidence>
<dbReference type="SUPFAM" id="SSF55186">
    <property type="entry name" value="ThrRS/AlaRS common domain"/>
    <property type="match status" value="1"/>
</dbReference>
<dbReference type="HOGENOM" id="CLU_023775_1_0_12"/>
<dbReference type="PANTHER" id="PTHR10285">
    <property type="entry name" value="URIDINE KINASE"/>
    <property type="match status" value="1"/>
</dbReference>